<evidence type="ECO:0000256" key="1">
    <source>
        <dbReference type="ARBA" id="ARBA00004651"/>
    </source>
</evidence>
<evidence type="ECO:0000256" key="3">
    <source>
        <dbReference type="ARBA" id="ARBA00022692"/>
    </source>
</evidence>
<evidence type="ECO:0000256" key="5">
    <source>
        <dbReference type="ARBA" id="ARBA00023136"/>
    </source>
</evidence>
<comment type="subcellular location">
    <subcellularLocation>
        <location evidence="1">Cell membrane</location>
        <topology evidence="1">Multi-pass membrane protein</topology>
    </subcellularLocation>
</comment>
<feature type="transmembrane region" description="Helical" evidence="6">
    <location>
        <begin position="594"/>
        <end position="613"/>
    </location>
</feature>
<dbReference type="OrthoDB" id="9782006at2"/>
<evidence type="ECO:0000259" key="7">
    <source>
        <dbReference type="PROSITE" id="PS50156"/>
    </source>
</evidence>
<evidence type="ECO:0000313" key="8">
    <source>
        <dbReference type="EMBL" id="TFB13470.1"/>
    </source>
</evidence>
<evidence type="ECO:0000313" key="9">
    <source>
        <dbReference type="Proteomes" id="UP000297975"/>
    </source>
</evidence>
<keyword evidence="2" id="KW-1003">Cell membrane</keyword>
<dbReference type="PANTHER" id="PTHR33406">
    <property type="entry name" value="MEMBRANE PROTEIN MJ1562-RELATED"/>
    <property type="match status" value="1"/>
</dbReference>
<feature type="domain" description="SSD" evidence="7">
    <location>
        <begin position="180"/>
        <end position="303"/>
    </location>
</feature>
<feature type="transmembrane region" description="Helical" evidence="6">
    <location>
        <begin position="250"/>
        <end position="270"/>
    </location>
</feature>
<feature type="transmembrane region" description="Helical" evidence="6">
    <location>
        <begin position="625"/>
        <end position="648"/>
    </location>
</feature>
<dbReference type="AlphaFoldDB" id="A0A4Y8IF69"/>
<feature type="transmembrane region" description="Helical" evidence="6">
    <location>
        <begin position="521"/>
        <end position="541"/>
    </location>
</feature>
<feature type="transmembrane region" description="Helical" evidence="6">
    <location>
        <begin position="153"/>
        <end position="171"/>
    </location>
</feature>
<evidence type="ECO:0000256" key="4">
    <source>
        <dbReference type="ARBA" id="ARBA00022989"/>
    </source>
</evidence>
<accession>A0A4Y8IF69</accession>
<dbReference type="RefSeq" id="WP_134341481.1">
    <property type="nucleotide sequence ID" value="NZ_SOPW01000025.1"/>
</dbReference>
<feature type="transmembrane region" description="Helical" evidence="6">
    <location>
        <begin position="282"/>
        <end position="305"/>
    </location>
</feature>
<keyword evidence="4 6" id="KW-1133">Transmembrane helix</keyword>
<dbReference type="GO" id="GO:0005886">
    <property type="term" value="C:plasma membrane"/>
    <property type="evidence" value="ECO:0007669"/>
    <property type="project" value="UniProtKB-SubCell"/>
</dbReference>
<dbReference type="Proteomes" id="UP000297975">
    <property type="component" value="Unassembled WGS sequence"/>
</dbReference>
<feature type="transmembrane region" description="Helical" evidence="6">
    <location>
        <begin position="210"/>
        <end position="229"/>
    </location>
</feature>
<gene>
    <name evidence="8" type="ORF">E3U55_15975</name>
</gene>
<sequence>MIITIISAVAQFGVSVNHNMVDYLPEDTPSMEATNLMEEEFDQPIMNARVMLHDVLITEATTYKQQLEQIDGVSNVMWLDDVLDLKRPLEMANRDTVESYYQNQNALFSVHISEGDEVEAIDEIYQLFGNQVAITGDALDTATSQKMAGNETMYAAALLIPIIIIILVLSTTSWVEPVFFLTAIGVSVLINMGTNIFLGEISFITQSVAPILQLAVSLDYAIFLLHSFADYRKQESDPKAAMKLAMNQSFPAIIASASTTFFGFMALSFMEFGIGADLGINLVKGIALSFLSVMIFLPALTLLFYKWIDRTQHRPIVPEYKNIGKRVIKLRFPVFLLVVLMIVPAFLAQNHTSFLYGFGDQPDHTRAGSDQIAIEEEFGKNTPMVVLVPNGDMAKEEELVQQLENINHISSVISYVNTVSPAIPTNFLDESLTEQFYSDEYSRITLHTNTEPEGEVAFSLVEDVRETSETYYDDVHLLGKTVTLYDMKNVVEQDNTLVNILTVVTIAIVLLLTFRSLSIPVVLLLTIQSAVWLNLSVPYFTDTPLVYVGYLIISTVQLAATVDYGILFTEYYMKIRRDMPALQAIKKTINHKTFSIFISASILSSVGFILGITSTNPIVSSIGMLLGRGALLAFILVVFFLPAMLLIFDKVIERTTLKANFYKGE</sequence>
<dbReference type="Pfam" id="PF03176">
    <property type="entry name" value="MMPL"/>
    <property type="match status" value="2"/>
</dbReference>
<organism evidence="8 9">
    <name type="scientific">Filobacillus milosensis</name>
    <dbReference type="NCBI Taxonomy" id="94137"/>
    <lineage>
        <taxon>Bacteria</taxon>
        <taxon>Bacillati</taxon>
        <taxon>Bacillota</taxon>
        <taxon>Bacilli</taxon>
        <taxon>Bacillales</taxon>
        <taxon>Bacillaceae</taxon>
        <taxon>Filobacillus</taxon>
    </lineage>
</organism>
<dbReference type="Gene3D" id="1.20.1640.10">
    <property type="entry name" value="Multidrug efflux transporter AcrB transmembrane domain"/>
    <property type="match status" value="2"/>
</dbReference>
<name>A0A4Y8IF69_9BACI</name>
<keyword evidence="3 6" id="KW-0812">Transmembrane</keyword>
<dbReference type="PROSITE" id="PS50156">
    <property type="entry name" value="SSD"/>
    <property type="match status" value="1"/>
</dbReference>
<comment type="caution">
    <text evidence="8">The sequence shown here is derived from an EMBL/GenBank/DDBJ whole genome shotgun (WGS) entry which is preliminary data.</text>
</comment>
<dbReference type="SUPFAM" id="SSF82866">
    <property type="entry name" value="Multidrug efflux transporter AcrB transmembrane domain"/>
    <property type="match status" value="2"/>
</dbReference>
<protein>
    <submittedName>
        <fullName evidence="8">RND family transporter</fullName>
    </submittedName>
</protein>
<dbReference type="InterPro" id="IPR050545">
    <property type="entry name" value="Mycobact_MmpL"/>
</dbReference>
<reference evidence="8 9" key="1">
    <citation type="submission" date="2019-03" db="EMBL/GenBank/DDBJ databases">
        <authorList>
            <person name="He R.-H."/>
        </authorList>
    </citation>
    <scope>NUCLEOTIDE SEQUENCE [LARGE SCALE GENOMIC DNA]</scope>
    <source>
        <strain evidence="9">SH 714</strain>
    </source>
</reference>
<keyword evidence="9" id="KW-1185">Reference proteome</keyword>
<keyword evidence="5 6" id="KW-0472">Membrane</keyword>
<dbReference type="EMBL" id="SOPW01000025">
    <property type="protein sequence ID" value="TFB13470.1"/>
    <property type="molecule type" value="Genomic_DNA"/>
</dbReference>
<feature type="transmembrane region" description="Helical" evidence="6">
    <location>
        <begin position="496"/>
        <end position="514"/>
    </location>
</feature>
<feature type="transmembrane region" description="Helical" evidence="6">
    <location>
        <begin position="547"/>
        <end position="573"/>
    </location>
</feature>
<dbReference type="PANTHER" id="PTHR33406:SF13">
    <property type="entry name" value="MEMBRANE PROTEIN YDFJ"/>
    <property type="match status" value="1"/>
</dbReference>
<proteinExistence type="predicted"/>
<dbReference type="InterPro" id="IPR004869">
    <property type="entry name" value="MMPL_dom"/>
</dbReference>
<evidence type="ECO:0000256" key="6">
    <source>
        <dbReference type="SAM" id="Phobius"/>
    </source>
</evidence>
<feature type="transmembrane region" description="Helical" evidence="6">
    <location>
        <begin position="178"/>
        <end position="198"/>
    </location>
</feature>
<dbReference type="InterPro" id="IPR000731">
    <property type="entry name" value="SSD"/>
</dbReference>
<feature type="transmembrane region" description="Helical" evidence="6">
    <location>
        <begin position="330"/>
        <end position="348"/>
    </location>
</feature>
<evidence type="ECO:0000256" key="2">
    <source>
        <dbReference type="ARBA" id="ARBA00022475"/>
    </source>
</evidence>